<name>A0A7Y9JBD7_9ACTN</name>
<keyword evidence="4" id="KW-1185">Reference proteome</keyword>
<dbReference type="EMBL" id="JACCBG010000001">
    <property type="protein sequence ID" value="NYD42865.1"/>
    <property type="molecule type" value="Genomic_DNA"/>
</dbReference>
<organism evidence="3 4">
    <name type="scientific">Nocardioides panaciterrulae</name>
    <dbReference type="NCBI Taxonomy" id="661492"/>
    <lineage>
        <taxon>Bacteria</taxon>
        <taxon>Bacillati</taxon>
        <taxon>Actinomycetota</taxon>
        <taxon>Actinomycetes</taxon>
        <taxon>Propionibacteriales</taxon>
        <taxon>Nocardioidaceae</taxon>
        <taxon>Nocardioides</taxon>
    </lineage>
</organism>
<feature type="region of interest" description="Disordered" evidence="1">
    <location>
        <begin position="222"/>
        <end position="266"/>
    </location>
</feature>
<evidence type="ECO:0000313" key="3">
    <source>
        <dbReference type="EMBL" id="NYD42865.1"/>
    </source>
</evidence>
<evidence type="ECO:0008006" key="5">
    <source>
        <dbReference type="Google" id="ProtNLM"/>
    </source>
</evidence>
<evidence type="ECO:0000256" key="2">
    <source>
        <dbReference type="SAM" id="Phobius"/>
    </source>
</evidence>
<keyword evidence="2" id="KW-0812">Transmembrane</keyword>
<dbReference type="RefSeq" id="WP_179664448.1">
    <property type="nucleotide sequence ID" value="NZ_JACCBG010000001.1"/>
</dbReference>
<keyword evidence="2" id="KW-1133">Transmembrane helix</keyword>
<proteinExistence type="predicted"/>
<keyword evidence="2" id="KW-0472">Membrane</keyword>
<protein>
    <recommendedName>
        <fullName evidence="5">Tfp pilus assembly protein PilN</fullName>
    </recommendedName>
</protein>
<dbReference type="AlphaFoldDB" id="A0A7Y9JBD7"/>
<feature type="transmembrane region" description="Helical" evidence="2">
    <location>
        <begin position="37"/>
        <end position="54"/>
    </location>
</feature>
<gene>
    <name evidence="3" type="ORF">BJZ21_002948</name>
</gene>
<sequence>MKLTREKAHPRPGLPTVNLLSQSQFDRLAVRRLRKRFAAGAVALVLVAGAGWFVQHTRVADQQKLVAVEQAQTSRLSAETRTLTTIRTFVTGVAAQQQTISTTMAHEIYFSKVLEGIRQASPSGTDLQSIAVTLAADPAAGATGGSVCPGPDPFKTETLVGCVTLSGTAVSRAEVGDLVTTLGGMDLFVEPFISTTTTGDQTSVSFSGSVGLSEKVYSNRYAPAAAKPADGTDGTDGTGSTDGADSSAGTSDSTNTTAAADAGGES</sequence>
<accession>A0A7Y9JBD7</accession>
<evidence type="ECO:0000256" key="1">
    <source>
        <dbReference type="SAM" id="MobiDB-lite"/>
    </source>
</evidence>
<evidence type="ECO:0000313" key="4">
    <source>
        <dbReference type="Proteomes" id="UP000535511"/>
    </source>
</evidence>
<feature type="compositionally biased region" description="Low complexity" evidence="1">
    <location>
        <begin position="238"/>
        <end position="266"/>
    </location>
</feature>
<reference evidence="3 4" key="1">
    <citation type="submission" date="2020-07" db="EMBL/GenBank/DDBJ databases">
        <title>Sequencing the genomes of 1000 actinobacteria strains.</title>
        <authorList>
            <person name="Klenk H.-P."/>
        </authorList>
    </citation>
    <scope>NUCLEOTIDE SEQUENCE [LARGE SCALE GENOMIC DNA]</scope>
    <source>
        <strain evidence="3 4">DSM 21350</strain>
    </source>
</reference>
<dbReference type="Proteomes" id="UP000535511">
    <property type="component" value="Unassembled WGS sequence"/>
</dbReference>
<comment type="caution">
    <text evidence="3">The sequence shown here is derived from an EMBL/GenBank/DDBJ whole genome shotgun (WGS) entry which is preliminary data.</text>
</comment>